<dbReference type="RefSeq" id="WP_068498161.1">
    <property type="nucleotide sequence ID" value="NZ_LWQU01000104.1"/>
</dbReference>
<dbReference type="STRING" id="1437059.A6A05_00510"/>
<dbReference type="Gene3D" id="3.40.50.2000">
    <property type="entry name" value="Glycogen Phosphorylase B"/>
    <property type="match status" value="1"/>
</dbReference>
<reference evidence="1 2" key="1">
    <citation type="submission" date="2016-04" db="EMBL/GenBank/DDBJ databases">
        <title>Draft genome sequence of freshwater magnetotactic bacteria Magnetospirillum marisnigri SP-1 and Magnetospirillum moscoviense BB-1.</title>
        <authorList>
            <person name="Koziaeva V."/>
            <person name="Dziuba M.V."/>
            <person name="Ivanov T.M."/>
            <person name="Kuznetsov B."/>
            <person name="Grouzdev D.S."/>
        </authorList>
    </citation>
    <scope>NUCLEOTIDE SEQUENCE [LARGE SCALE GENOMIC DNA]</scope>
    <source>
        <strain evidence="1 2">BB-1</strain>
    </source>
</reference>
<protein>
    <recommendedName>
        <fullName evidence="3">Glycosyltransferase</fullName>
    </recommendedName>
</protein>
<dbReference type="Proteomes" id="UP000078543">
    <property type="component" value="Unassembled WGS sequence"/>
</dbReference>
<accession>A0A178MWF1</accession>
<gene>
    <name evidence="1" type="ORF">A6A05_00510</name>
</gene>
<dbReference type="OrthoDB" id="8479328at2"/>
<dbReference type="SUPFAM" id="SSF53756">
    <property type="entry name" value="UDP-Glycosyltransferase/glycogen phosphorylase"/>
    <property type="match status" value="1"/>
</dbReference>
<name>A0A178MWF1_9PROT</name>
<keyword evidence="2" id="KW-1185">Reference proteome</keyword>
<proteinExistence type="predicted"/>
<organism evidence="1 2">
    <name type="scientific">Magnetospirillum moscoviense</name>
    <dbReference type="NCBI Taxonomy" id="1437059"/>
    <lineage>
        <taxon>Bacteria</taxon>
        <taxon>Pseudomonadati</taxon>
        <taxon>Pseudomonadota</taxon>
        <taxon>Alphaproteobacteria</taxon>
        <taxon>Rhodospirillales</taxon>
        <taxon>Rhodospirillaceae</taxon>
        <taxon>Magnetospirillum</taxon>
    </lineage>
</organism>
<evidence type="ECO:0000313" key="2">
    <source>
        <dbReference type="Proteomes" id="UP000078543"/>
    </source>
</evidence>
<evidence type="ECO:0008006" key="3">
    <source>
        <dbReference type="Google" id="ProtNLM"/>
    </source>
</evidence>
<comment type="caution">
    <text evidence="1">The sequence shown here is derived from an EMBL/GenBank/DDBJ whole genome shotgun (WGS) entry which is preliminary data.</text>
</comment>
<dbReference type="EMBL" id="LWQU01000104">
    <property type="protein sequence ID" value="OAN55076.1"/>
    <property type="molecule type" value="Genomic_DNA"/>
</dbReference>
<evidence type="ECO:0000313" key="1">
    <source>
        <dbReference type="EMBL" id="OAN55076.1"/>
    </source>
</evidence>
<sequence>MTTKVACVGNMNNNMFAIARILRHYGIDAHLFLFNFEFQHFHPAADTFSTSYEGYTHRLDWGDFASFLDYPEALVVRPFKGFDTIIGCGTLPAFLNRAGRALDLLIPYGSEWDLTRFRFNAFPGHGWRSRRRWHIERGYHRFTRHQARGIEGSRYIIGTPGRIPEHLTLKGEFQYVIPPIIDTIEFEPDSVAARAEVFGDYATLTTALATMRDIRRRKSPVIFHHTRHVWTRCDDGIGWKGNDRLIRGFAKFVHGGHPDAALVCTEYGPDVQASKTLARELGIADQMVWLPLLSRREIMMCLALADFGCGEFHFSWFDSGTTQETLCMGRPLLHFRDDALHPTATRPFYPMINVACEDDVADALADFTRRPDHYRAMGRAGREWYLTHRVQPFRDWVTRTLGLRAGAAR</sequence>
<dbReference type="AlphaFoldDB" id="A0A178MWF1"/>